<evidence type="ECO:0000256" key="3">
    <source>
        <dbReference type="ARBA" id="ARBA00023004"/>
    </source>
</evidence>
<sequence>MRNAMIRAMRLWHRREPEAQAEGGGMERSVESRQWLQSAENARARALQKAMGYTTDDLKRPRIGVANTWGETSPGHIHLRSVAEAVKAGIWQAGGTPFEFNSFPMCPMAVGEHGIRYDTPTRDIIAAEVEASTWLHMFDGLVMISSCDKNVPAHLLAAARLDLPTIIVPGGPMDAGRYRGKDIDITVLDAECWAYGVGNPHVSKADIDALEDCACPGAGACALLGTANTMQCLSEALGLALPGAGTALAVSAKRLWFAKESGRQILQLVEQGLTATNILTPASLMNAIRVLHAVSGSTNAVVHLLALAYELGLEEEINLDLIERLGRETPCITAVIPSGPYTMGDFDEAGGVHAVMKRIEPLLQSEVMTVTGDPLSTNLQQVAVQDSPVITTLEQPFSQAGLAVLRGSLANSAVVRTTVIAKEMMQHTGPAKVFDGQEDALKAFQQNEIQPGDIVIVRYEGPKGGPGLTEVFKVVGYLRALGLEAKCALITDGKISGFAKGPFICQVSPEAAEGGPLAVIRNGDLVEIDIPNRRLDLQIPAEELQARIAAWKRPTPRVTDGFLTVYARLANPVEKGAGINLRIE</sequence>
<dbReference type="Gene3D" id="3.50.30.80">
    <property type="entry name" value="IlvD/EDD C-terminal domain-like"/>
    <property type="match status" value="1"/>
</dbReference>
<dbReference type="GO" id="GO:0046872">
    <property type="term" value="F:metal ion binding"/>
    <property type="evidence" value="ECO:0007669"/>
    <property type="project" value="UniProtKB-KW"/>
</dbReference>
<dbReference type="PROSITE" id="PS00886">
    <property type="entry name" value="ILVD_EDD_1"/>
    <property type="match status" value="1"/>
</dbReference>
<keyword evidence="5 8" id="KW-0456">Lyase</keyword>
<dbReference type="GO" id="GO:0051536">
    <property type="term" value="F:iron-sulfur cluster binding"/>
    <property type="evidence" value="ECO:0007669"/>
    <property type="project" value="UniProtKB-KW"/>
</dbReference>
<dbReference type="FunFam" id="3.50.30.80:FF:000001">
    <property type="entry name" value="Dihydroxy-acid dehydratase"/>
    <property type="match status" value="1"/>
</dbReference>
<evidence type="ECO:0000256" key="2">
    <source>
        <dbReference type="ARBA" id="ARBA00022723"/>
    </source>
</evidence>
<dbReference type="GO" id="GO:0005829">
    <property type="term" value="C:cytosol"/>
    <property type="evidence" value="ECO:0007669"/>
    <property type="project" value="TreeGrafter"/>
</dbReference>
<keyword evidence="3" id="KW-0408">Iron</keyword>
<dbReference type="PANTHER" id="PTHR43661:SF3">
    <property type="entry name" value="D-XYLONATE DEHYDRATASE YAGF-RELATED"/>
    <property type="match status" value="1"/>
</dbReference>
<evidence type="ECO:0000256" key="4">
    <source>
        <dbReference type="ARBA" id="ARBA00023014"/>
    </source>
</evidence>
<gene>
    <name evidence="8" type="ORF">GF339_23510</name>
</gene>
<dbReference type="Pfam" id="PF00920">
    <property type="entry name" value="ILVD_EDD_N"/>
    <property type="match status" value="1"/>
</dbReference>
<name>A0A9D5K089_9BACT</name>
<dbReference type="InterPro" id="IPR042096">
    <property type="entry name" value="Dihydro-acid_dehy_C"/>
</dbReference>
<comment type="caution">
    <text evidence="8">The sequence shown here is derived from an EMBL/GenBank/DDBJ whole genome shotgun (WGS) entry which is preliminary data.</text>
</comment>
<protein>
    <submittedName>
        <fullName evidence="8">Dihydroxy-acid dehydratase</fullName>
        <ecNumber evidence="8">4.2.1.9</ecNumber>
    </submittedName>
</protein>
<organism evidence="8 9">
    <name type="scientific">candidate division KSB3 bacterium</name>
    <dbReference type="NCBI Taxonomy" id="2044937"/>
    <lineage>
        <taxon>Bacteria</taxon>
        <taxon>candidate division KSB3</taxon>
    </lineage>
</organism>
<reference evidence="8" key="1">
    <citation type="submission" date="2019-11" db="EMBL/GenBank/DDBJ databases">
        <title>Microbial mats filling the niche in hypersaline microbial mats.</title>
        <authorList>
            <person name="Wong H.L."/>
            <person name="Macleod F.I."/>
            <person name="White R.A. III"/>
            <person name="Burns B.P."/>
        </authorList>
    </citation>
    <scope>NUCLEOTIDE SEQUENCE</scope>
    <source>
        <strain evidence="8">Rbin_158</strain>
    </source>
</reference>
<dbReference type="SUPFAM" id="SSF143975">
    <property type="entry name" value="IlvD/EDD N-terminal domain-like"/>
    <property type="match status" value="1"/>
</dbReference>
<dbReference type="InterPro" id="IPR037237">
    <property type="entry name" value="IlvD/EDD_N"/>
</dbReference>
<dbReference type="Pfam" id="PF24877">
    <property type="entry name" value="ILV_EDD_C"/>
    <property type="match status" value="1"/>
</dbReference>
<evidence type="ECO:0000313" key="8">
    <source>
        <dbReference type="EMBL" id="MBD3327572.1"/>
    </source>
</evidence>
<accession>A0A9D5K089</accession>
<keyword evidence="2" id="KW-0479">Metal-binding</keyword>
<evidence type="ECO:0000259" key="7">
    <source>
        <dbReference type="Pfam" id="PF24877"/>
    </source>
</evidence>
<dbReference type="SUPFAM" id="SSF52016">
    <property type="entry name" value="LeuD/IlvD-like"/>
    <property type="match status" value="1"/>
</dbReference>
<dbReference type="InterPro" id="IPR000581">
    <property type="entry name" value="ILV_EDD_N"/>
</dbReference>
<evidence type="ECO:0000256" key="1">
    <source>
        <dbReference type="ARBA" id="ARBA00006486"/>
    </source>
</evidence>
<dbReference type="InterPro" id="IPR020558">
    <property type="entry name" value="DiOHA_6PGluconate_deHydtase_CS"/>
</dbReference>
<dbReference type="EC" id="4.2.1.9" evidence="8"/>
<dbReference type="AlphaFoldDB" id="A0A9D5K089"/>
<comment type="similarity">
    <text evidence="1">Belongs to the IlvD/Edd family.</text>
</comment>
<dbReference type="GO" id="GO:0004160">
    <property type="term" value="F:dihydroxy-acid dehydratase activity"/>
    <property type="evidence" value="ECO:0007669"/>
    <property type="project" value="UniProtKB-EC"/>
</dbReference>
<dbReference type="Proteomes" id="UP000649604">
    <property type="component" value="Unassembled WGS sequence"/>
</dbReference>
<evidence type="ECO:0000256" key="5">
    <source>
        <dbReference type="ARBA" id="ARBA00023239"/>
    </source>
</evidence>
<dbReference type="EMBL" id="WJJP01000761">
    <property type="protein sequence ID" value="MBD3327572.1"/>
    <property type="molecule type" value="Genomic_DNA"/>
</dbReference>
<evidence type="ECO:0000313" key="9">
    <source>
        <dbReference type="Proteomes" id="UP000649604"/>
    </source>
</evidence>
<proteinExistence type="inferred from homology"/>
<dbReference type="InterPro" id="IPR056740">
    <property type="entry name" value="ILV_EDD_C"/>
</dbReference>
<feature type="domain" description="Dihydroxy-acid/6-phosphogluconate dehydratase C-terminal" evidence="7">
    <location>
        <begin position="389"/>
        <end position="577"/>
    </location>
</feature>
<keyword evidence="4" id="KW-0411">Iron-sulfur</keyword>
<dbReference type="PANTHER" id="PTHR43661">
    <property type="entry name" value="D-XYLONATE DEHYDRATASE"/>
    <property type="match status" value="1"/>
</dbReference>
<evidence type="ECO:0000259" key="6">
    <source>
        <dbReference type="Pfam" id="PF00920"/>
    </source>
</evidence>
<feature type="domain" description="Dihydroxy-acid/6-phosphogluconate dehydratase N-terminal" evidence="6">
    <location>
        <begin position="60"/>
        <end position="377"/>
    </location>
</feature>